<dbReference type="GO" id="GO:0016616">
    <property type="term" value="F:oxidoreductase activity, acting on the CH-OH group of donors, NAD or NADP as acceptor"/>
    <property type="evidence" value="ECO:0007669"/>
    <property type="project" value="TreeGrafter"/>
</dbReference>
<dbReference type="PROSITE" id="PS00061">
    <property type="entry name" value="ADH_SHORT"/>
    <property type="match status" value="1"/>
</dbReference>
<dbReference type="InterPro" id="IPR002347">
    <property type="entry name" value="SDR_fam"/>
</dbReference>
<dbReference type="Proteomes" id="UP000177126">
    <property type="component" value="Unassembled WGS sequence"/>
</dbReference>
<reference evidence="2 3" key="1">
    <citation type="journal article" date="2016" name="Nat. Commun.">
        <title>Thousands of microbial genomes shed light on interconnected biogeochemical processes in an aquifer system.</title>
        <authorList>
            <person name="Anantharaman K."/>
            <person name="Brown C.T."/>
            <person name="Hug L.A."/>
            <person name="Sharon I."/>
            <person name="Castelle C.J."/>
            <person name="Probst A.J."/>
            <person name="Thomas B.C."/>
            <person name="Singh A."/>
            <person name="Wilkins M.J."/>
            <person name="Karaoz U."/>
            <person name="Brodie E.L."/>
            <person name="Williams K.H."/>
            <person name="Hubbard S.S."/>
            <person name="Banfield J.F."/>
        </authorList>
    </citation>
    <scope>NUCLEOTIDE SEQUENCE [LARGE SCALE GENOMIC DNA]</scope>
</reference>
<gene>
    <name evidence="2" type="ORF">A3B04_00710</name>
</gene>
<dbReference type="Gene3D" id="3.40.50.720">
    <property type="entry name" value="NAD(P)-binding Rossmann-like Domain"/>
    <property type="match status" value="1"/>
</dbReference>
<accession>A0A1G2FPM7</accession>
<dbReference type="PANTHER" id="PTHR42760">
    <property type="entry name" value="SHORT-CHAIN DEHYDROGENASES/REDUCTASES FAMILY MEMBER"/>
    <property type="match status" value="1"/>
</dbReference>
<dbReference type="PRINTS" id="PR00080">
    <property type="entry name" value="SDRFAMILY"/>
</dbReference>
<evidence type="ECO:0000313" key="3">
    <source>
        <dbReference type="Proteomes" id="UP000177126"/>
    </source>
</evidence>
<dbReference type="InterPro" id="IPR036291">
    <property type="entry name" value="NAD(P)-bd_dom_sf"/>
</dbReference>
<dbReference type="FunFam" id="3.40.50.720:FF:000084">
    <property type="entry name" value="Short-chain dehydrogenase reductase"/>
    <property type="match status" value="1"/>
</dbReference>
<protein>
    <recommendedName>
        <fullName evidence="4">Short-chain dehydrogenase</fullName>
    </recommendedName>
</protein>
<comment type="similarity">
    <text evidence="1">Belongs to the short-chain dehydrogenases/reductases (SDR) family.</text>
</comment>
<evidence type="ECO:0008006" key="4">
    <source>
        <dbReference type="Google" id="ProtNLM"/>
    </source>
</evidence>
<proteinExistence type="inferred from homology"/>
<dbReference type="CDD" id="cd05233">
    <property type="entry name" value="SDR_c"/>
    <property type="match status" value="1"/>
</dbReference>
<dbReference type="SUPFAM" id="SSF51735">
    <property type="entry name" value="NAD(P)-binding Rossmann-fold domains"/>
    <property type="match status" value="1"/>
</dbReference>
<dbReference type="PRINTS" id="PR00081">
    <property type="entry name" value="GDHRDH"/>
</dbReference>
<organism evidence="2 3">
    <name type="scientific">Candidatus Portnoybacteria bacterium RIFCSPLOWO2_02_FULL_39_11</name>
    <dbReference type="NCBI Taxonomy" id="1802001"/>
    <lineage>
        <taxon>Bacteria</taxon>
        <taxon>Candidatus Portnoyibacteriota</taxon>
    </lineage>
</organism>
<evidence type="ECO:0000256" key="1">
    <source>
        <dbReference type="ARBA" id="ARBA00006484"/>
    </source>
</evidence>
<dbReference type="EMBL" id="MHNF01000052">
    <property type="protein sequence ID" value="OGZ39590.1"/>
    <property type="molecule type" value="Genomic_DNA"/>
</dbReference>
<comment type="caution">
    <text evidence="2">The sequence shown here is derived from an EMBL/GenBank/DDBJ whole genome shotgun (WGS) entry which is preliminary data.</text>
</comment>
<dbReference type="InterPro" id="IPR020904">
    <property type="entry name" value="Sc_DH/Rdtase_CS"/>
</dbReference>
<dbReference type="Pfam" id="PF13561">
    <property type="entry name" value="adh_short_C2"/>
    <property type="match status" value="1"/>
</dbReference>
<sequence>MDKSRDKKVVLVTGGFGGIGFATAKLFSEKEYKVIIADKEVKNVPPNCVAFSCDFRNITEIKALFRFCRETFGRLDVLVTAHGIFNAAKCTEATEEDFNGVMETNFKAVFFCCQEALRLMDEGVIINIGSSVGIAADKDSPIYSVSKAAVHHLTKCLAQEYGRRVRVNVIAPGPVDTPLLRKAFNEDMAVIEAYRKMALRGIAKPEEIARAILFMASDACKFMNGAVVPFDGGESILYAGEPAK</sequence>
<dbReference type="AlphaFoldDB" id="A0A1G2FPM7"/>
<name>A0A1G2FPM7_9BACT</name>
<evidence type="ECO:0000313" key="2">
    <source>
        <dbReference type="EMBL" id="OGZ39590.1"/>
    </source>
</evidence>